<sequence length="102" mass="11801">MPYHFALSAHQFTYLARFCEELNPLALICFYYWLMLGVNAQVTNWSNANDEFSLVLDANPLTDFVEVPQHLAQDLRCAKEFITPKCRLEAGSKNLFIYAVMF</sequence>
<proteinExistence type="predicted"/>
<comment type="caution">
    <text evidence="1">The sequence shown here is derived from an EMBL/GenBank/DDBJ whole genome shotgun (WGS) entry which is preliminary data.</text>
</comment>
<dbReference type="SUPFAM" id="SSF111126">
    <property type="entry name" value="Ligand-binding domain in the NO signalling and Golgi transport"/>
    <property type="match status" value="1"/>
</dbReference>
<gene>
    <name evidence="1" type="ORF">AB6A40_011544</name>
</gene>
<dbReference type="Gene3D" id="3.30.1380.20">
    <property type="entry name" value="Trafficking protein particle complex subunit 3"/>
    <property type="match status" value="1"/>
</dbReference>
<evidence type="ECO:0000313" key="1">
    <source>
        <dbReference type="EMBL" id="MFH4984835.1"/>
    </source>
</evidence>
<evidence type="ECO:0000313" key="2">
    <source>
        <dbReference type="Proteomes" id="UP001608902"/>
    </source>
</evidence>
<accession>A0ABD6EZC7</accession>
<reference evidence="1 2" key="1">
    <citation type="submission" date="2024-08" db="EMBL/GenBank/DDBJ databases">
        <title>Gnathostoma spinigerum genome.</title>
        <authorList>
            <person name="Gonzalez-Bertolin B."/>
            <person name="Monzon S."/>
            <person name="Zaballos A."/>
            <person name="Jimenez P."/>
            <person name="Dekumyoy P."/>
            <person name="Varona S."/>
            <person name="Cuesta I."/>
            <person name="Sumanam S."/>
            <person name="Adisakwattana P."/>
            <person name="Gasser R.B."/>
            <person name="Hernandez-Gonzalez A."/>
            <person name="Young N.D."/>
            <person name="Perteguer M.J."/>
        </authorList>
    </citation>
    <scope>NUCLEOTIDE SEQUENCE [LARGE SCALE GENOMIC DNA]</scope>
    <source>
        <strain evidence="1">AL3</strain>
        <tissue evidence="1">Liver</tissue>
    </source>
</reference>
<dbReference type="Proteomes" id="UP001608902">
    <property type="component" value="Unassembled WGS sequence"/>
</dbReference>
<organism evidence="1 2">
    <name type="scientific">Gnathostoma spinigerum</name>
    <dbReference type="NCBI Taxonomy" id="75299"/>
    <lineage>
        <taxon>Eukaryota</taxon>
        <taxon>Metazoa</taxon>
        <taxon>Ecdysozoa</taxon>
        <taxon>Nematoda</taxon>
        <taxon>Chromadorea</taxon>
        <taxon>Rhabditida</taxon>
        <taxon>Spirurina</taxon>
        <taxon>Gnathostomatomorpha</taxon>
        <taxon>Gnathostomatoidea</taxon>
        <taxon>Gnathostomatidae</taxon>
        <taxon>Gnathostoma</taxon>
    </lineage>
</organism>
<dbReference type="AlphaFoldDB" id="A0ABD6EZC7"/>
<dbReference type="EMBL" id="JBGFUD010021957">
    <property type="protein sequence ID" value="MFH4984835.1"/>
    <property type="molecule type" value="Genomic_DNA"/>
</dbReference>
<name>A0ABD6EZC7_9BILA</name>
<dbReference type="InterPro" id="IPR024096">
    <property type="entry name" value="NO_sig/Golgi_transp_ligand-bd"/>
</dbReference>
<keyword evidence="2" id="KW-1185">Reference proteome</keyword>
<protein>
    <submittedName>
        <fullName evidence="1">Uncharacterized protein</fullName>
    </submittedName>
</protein>